<comment type="caution">
    <text evidence="2">The sequence shown here is derived from an EMBL/GenBank/DDBJ whole genome shotgun (WGS) entry which is preliminary data.</text>
</comment>
<evidence type="ECO:0000313" key="2">
    <source>
        <dbReference type="EMBL" id="KAF0036196.1"/>
    </source>
</evidence>
<proteinExistence type="predicted"/>
<feature type="transmembrane region" description="Helical" evidence="1">
    <location>
        <begin position="12"/>
        <end position="32"/>
    </location>
</feature>
<dbReference type="Proteomes" id="UP000438429">
    <property type="component" value="Unassembled WGS sequence"/>
</dbReference>
<sequence>MSFGPSLQQSGPATFLLWFTLVLCTASSLLQFRQRHTDRNRVERLAAEKLKQSKHGSPIHQWRYNNFTEHAGEAFVQKRPVHKDNQLLLHFSGLTDGVEEHCAVNMRRKPGLVTVVGKLEKLRISCIELLHDEGPARFAQKRREDVMDGATVLEHNRRINPRRTRVRHRTKDRVRVVVDLSVFGQRTLLLYSRMRCGTIYTQSDPHAPVTACNLQRNVAKAITVCAVEIGRYELYRMSYGKR</sequence>
<reference evidence="2 3" key="1">
    <citation type="submission" date="2019-06" db="EMBL/GenBank/DDBJ databases">
        <title>Draft genomes of female and male turbot (Scophthalmus maximus).</title>
        <authorList>
            <person name="Xu H."/>
            <person name="Xu X.-W."/>
            <person name="Shao C."/>
            <person name="Chen S."/>
        </authorList>
    </citation>
    <scope>NUCLEOTIDE SEQUENCE [LARGE SCALE GENOMIC DNA]</scope>
    <source>
        <strain evidence="2">Ysfricsl-2016a</strain>
        <tissue evidence="2">Blood</tissue>
    </source>
</reference>
<dbReference type="AlphaFoldDB" id="A0A6A4SLU8"/>
<gene>
    <name evidence="2" type="ORF">F2P81_011508</name>
</gene>
<evidence type="ECO:0000313" key="3">
    <source>
        <dbReference type="Proteomes" id="UP000438429"/>
    </source>
</evidence>
<dbReference type="EMBL" id="VEVO01000010">
    <property type="protein sequence ID" value="KAF0036196.1"/>
    <property type="molecule type" value="Genomic_DNA"/>
</dbReference>
<keyword evidence="1" id="KW-1133">Transmembrane helix</keyword>
<protein>
    <submittedName>
        <fullName evidence="2">Uncharacterized protein</fullName>
    </submittedName>
</protein>
<keyword evidence="1" id="KW-0472">Membrane</keyword>
<accession>A0A6A4SLU8</accession>
<name>A0A6A4SLU8_SCOMX</name>
<organism evidence="2 3">
    <name type="scientific">Scophthalmus maximus</name>
    <name type="common">Turbot</name>
    <name type="synonym">Psetta maxima</name>
    <dbReference type="NCBI Taxonomy" id="52904"/>
    <lineage>
        <taxon>Eukaryota</taxon>
        <taxon>Metazoa</taxon>
        <taxon>Chordata</taxon>
        <taxon>Craniata</taxon>
        <taxon>Vertebrata</taxon>
        <taxon>Euteleostomi</taxon>
        <taxon>Actinopterygii</taxon>
        <taxon>Neopterygii</taxon>
        <taxon>Teleostei</taxon>
        <taxon>Neoteleostei</taxon>
        <taxon>Acanthomorphata</taxon>
        <taxon>Carangaria</taxon>
        <taxon>Pleuronectiformes</taxon>
        <taxon>Pleuronectoidei</taxon>
        <taxon>Scophthalmidae</taxon>
        <taxon>Scophthalmus</taxon>
    </lineage>
</organism>
<keyword evidence="1" id="KW-0812">Transmembrane</keyword>
<evidence type="ECO:0000256" key="1">
    <source>
        <dbReference type="SAM" id="Phobius"/>
    </source>
</evidence>